<comment type="function">
    <text evidence="5">Attaches a formyl group to the free amino group of methionyl-tRNA(fMet). The formyl group appears to play a dual role in the initiator identity of N-formylmethionyl-tRNA by promoting its recognition by IF2 and preventing the misappropriation of this tRNA by the elongation apparatus.</text>
</comment>
<evidence type="ECO:0000313" key="9">
    <source>
        <dbReference type="Proteomes" id="UP001056291"/>
    </source>
</evidence>
<protein>
    <recommendedName>
        <fullName evidence="2 5">Methionyl-tRNA formyltransferase</fullName>
        <ecNumber evidence="2 5">2.1.2.9</ecNumber>
    </recommendedName>
</protein>
<dbReference type="CDD" id="cd08646">
    <property type="entry name" value="FMT_core_Met-tRNA-FMT_N"/>
    <property type="match status" value="1"/>
</dbReference>
<dbReference type="NCBIfam" id="TIGR00460">
    <property type="entry name" value="fmt"/>
    <property type="match status" value="1"/>
</dbReference>
<keyword evidence="4 5" id="KW-0648">Protein biosynthesis</keyword>
<proteinExistence type="inferred from homology"/>
<dbReference type="InterPro" id="IPR041711">
    <property type="entry name" value="Met-tRNA-FMT_N"/>
</dbReference>
<feature type="binding site" evidence="5">
    <location>
        <begin position="112"/>
        <end position="115"/>
    </location>
    <ligand>
        <name>(6S)-5,6,7,8-tetrahydrofolate</name>
        <dbReference type="ChEBI" id="CHEBI:57453"/>
    </ligand>
</feature>
<evidence type="ECO:0000259" key="7">
    <source>
        <dbReference type="Pfam" id="PF02911"/>
    </source>
</evidence>
<dbReference type="Gene3D" id="3.40.50.12230">
    <property type="match status" value="1"/>
</dbReference>
<dbReference type="GO" id="GO:0004479">
    <property type="term" value="F:methionyl-tRNA formyltransferase activity"/>
    <property type="evidence" value="ECO:0007669"/>
    <property type="project" value="UniProtKB-EC"/>
</dbReference>
<dbReference type="EMBL" id="CP098747">
    <property type="protein sequence ID" value="USG61749.1"/>
    <property type="molecule type" value="Genomic_DNA"/>
</dbReference>
<evidence type="ECO:0000256" key="1">
    <source>
        <dbReference type="ARBA" id="ARBA00010699"/>
    </source>
</evidence>
<evidence type="ECO:0000256" key="5">
    <source>
        <dbReference type="HAMAP-Rule" id="MF_00182"/>
    </source>
</evidence>
<evidence type="ECO:0000256" key="4">
    <source>
        <dbReference type="ARBA" id="ARBA00022917"/>
    </source>
</evidence>
<dbReference type="EC" id="2.1.2.9" evidence="2 5"/>
<dbReference type="InterPro" id="IPR005794">
    <property type="entry name" value="Fmt"/>
</dbReference>
<feature type="domain" description="Formyl transferase C-terminal" evidence="7">
    <location>
        <begin position="206"/>
        <end position="298"/>
    </location>
</feature>
<feature type="domain" description="Formyl transferase N-terminal" evidence="6">
    <location>
        <begin position="5"/>
        <end position="181"/>
    </location>
</feature>
<dbReference type="SUPFAM" id="SSF50486">
    <property type="entry name" value="FMT C-terminal domain-like"/>
    <property type="match status" value="1"/>
</dbReference>
<comment type="catalytic activity">
    <reaction evidence="5">
        <text>L-methionyl-tRNA(fMet) + (6R)-10-formyltetrahydrofolate = N-formyl-L-methionyl-tRNA(fMet) + (6S)-5,6,7,8-tetrahydrofolate + H(+)</text>
        <dbReference type="Rhea" id="RHEA:24380"/>
        <dbReference type="Rhea" id="RHEA-COMP:9952"/>
        <dbReference type="Rhea" id="RHEA-COMP:9953"/>
        <dbReference type="ChEBI" id="CHEBI:15378"/>
        <dbReference type="ChEBI" id="CHEBI:57453"/>
        <dbReference type="ChEBI" id="CHEBI:78530"/>
        <dbReference type="ChEBI" id="CHEBI:78844"/>
        <dbReference type="ChEBI" id="CHEBI:195366"/>
        <dbReference type="EC" id="2.1.2.9"/>
    </reaction>
</comment>
<dbReference type="Pfam" id="PF00551">
    <property type="entry name" value="Formyl_trans_N"/>
    <property type="match status" value="1"/>
</dbReference>
<comment type="similarity">
    <text evidence="1 5">Belongs to the Fmt family.</text>
</comment>
<dbReference type="InterPro" id="IPR005793">
    <property type="entry name" value="Formyl_trans_C"/>
</dbReference>
<keyword evidence="9" id="KW-1185">Reference proteome</keyword>
<dbReference type="InterPro" id="IPR002376">
    <property type="entry name" value="Formyl_transf_N"/>
</dbReference>
<reference evidence="8" key="1">
    <citation type="submission" date="2022-06" db="EMBL/GenBank/DDBJ databases">
        <title>Sneathiella actinostolidae sp. nov., isolated from a sea anemonein the Western Pacific Ocean.</title>
        <authorList>
            <person name="Wei M.J."/>
        </authorList>
    </citation>
    <scope>NUCLEOTIDE SEQUENCE</scope>
    <source>
        <strain evidence="8">PHK-P5</strain>
    </source>
</reference>
<dbReference type="InterPro" id="IPR011034">
    <property type="entry name" value="Formyl_transferase-like_C_sf"/>
</dbReference>
<organism evidence="8 9">
    <name type="scientific">Sneathiella marina</name>
    <dbReference type="NCBI Taxonomy" id="2950108"/>
    <lineage>
        <taxon>Bacteria</taxon>
        <taxon>Pseudomonadati</taxon>
        <taxon>Pseudomonadota</taxon>
        <taxon>Alphaproteobacteria</taxon>
        <taxon>Sneathiellales</taxon>
        <taxon>Sneathiellaceae</taxon>
        <taxon>Sneathiella</taxon>
    </lineage>
</organism>
<name>A0ABY4W4B5_9PROT</name>
<accession>A0ABY4W4B5</accession>
<dbReference type="InterPro" id="IPR044135">
    <property type="entry name" value="Met-tRNA-FMT_C"/>
</dbReference>
<dbReference type="SUPFAM" id="SSF53328">
    <property type="entry name" value="Formyltransferase"/>
    <property type="match status" value="1"/>
</dbReference>
<dbReference type="PANTHER" id="PTHR11138:SF5">
    <property type="entry name" value="METHIONYL-TRNA FORMYLTRANSFERASE, MITOCHONDRIAL"/>
    <property type="match status" value="1"/>
</dbReference>
<dbReference type="HAMAP" id="MF_00182">
    <property type="entry name" value="Formyl_trans"/>
    <property type="match status" value="1"/>
</dbReference>
<dbReference type="Pfam" id="PF02911">
    <property type="entry name" value="Formyl_trans_C"/>
    <property type="match status" value="1"/>
</dbReference>
<dbReference type="PANTHER" id="PTHR11138">
    <property type="entry name" value="METHIONYL-TRNA FORMYLTRANSFERASE"/>
    <property type="match status" value="1"/>
</dbReference>
<dbReference type="CDD" id="cd08704">
    <property type="entry name" value="Met_tRNA_FMT_C"/>
    <property type="match status" value="1"/>
</dbReference>
<evidence type="ECO:0000259" key="6">
    <source>
        <dbReference type="Pfam" id="PF00551"/>
    </source>
</evidence>
<evidence type="ECO:0000256" key="2">
    <source>
        <dbReference type="ARBA" id="ARBA00012261"/>
    </source>
</evidence>
<evidence type="ECO:0000256" key="3">
    <source>
        <dbReference type="ARBA" id="ARBA00022679"/>
    </source>
</evidence>
<sequence>MGGLRIAFMGTPDFSTHVLTALIDAGHDIVCVYSQPPRPAGRGKKLRASPVHSLAEAHNIEVRTPTSLKSEEVQSDFADLNLDVAVVVAYGLILPAAVLAAPRFGCLNLHASLLPRWRGAAPIQRAIMAGDTETGVAVMQMAEGLDTGDVLEETRIPISDQTTAGSLHDQLAEAGAILMEETVSRLKDDNLVAVAQSDDGVTYAEKISKSEAAIDWARPAEELCRHIHGLSPFPGAYCTHNDTRIKVLGATAVKGTGQPGQVLDNDLTIACGKNALKLVLLQRAGKSPMPTRVFLNGHPINIGEVLA</sequence>
<keyword evidence="3 5" id="KW-0808">Transferase</keyword>
<dbReference type="Proteomes" id="UP001056291">
    <property type="component" value="Chromosome"/>
</dbReference>
<dbReference type="InterPro" id="IPR036477">
    <property type="entry name" value="Formyl_transf_N_sf"/>
</dbReference>
<evidence type="ECO:0000313" key="8">
    <source>
        <dbReference type="EMBL" id="USG61749.1"/>
    </source>
</evidence>
<gene>
    <name evidence="5 8" type="primary">fmt</name>
    <name evidence="8" type="ORF">NBZ79_02020</name>
</gene>